<keyword evidence="1" id="KW-1133">Transmembrane helix</keyword>
<keyword evidence="1" id="KW-0812">Transmembrane</keyword>
<comment type="caution">
    <text evidence="2">The sequence shown here is derived from an EMBL/GenBank/DDBJ whole genome shotgun (WGS) entry which is preliminary data.</text>
</comment>
<keyword evidence="3" id="KW-1185">Reference proteome</keyword>
<reference evidence="2" key="1">
    <citation type="submission" date="2017-12" db="EMBL/GenBank/DDBJ databases">
        <title>Sequencing the genomes of 1000 Actinobacteria strains.</title>
        <authorList>
            <person name="Klenk H.-P."/>
        </authorList>
    </citation>
    <scope>NUCLEOTIDE SEQUENCE [LARGE SCALE GENOMIC DNA]</scope>
    <source>
        <strain evidence="2">DSM 44228</strain>
    </source>
</reference>
<accession>A0A2N3Y8C8</accession>
<sequence>MWAKVSVDGDPGDFEQLFRLLRAELRGRVSLAQDQPADGAMGAGVELWIALPAATVVPALAGVLKVWLTHRRADVSATVTAPDGRRLKVDASRVADPEALLEKLGELLESAEVSDDADEAS</sequence>
<evidence type="ECO:0000313" key="2">
    <source>
        <dbReference type="EMBL" id="PKW19145.1"/>
    </source>
</evidence>
<keyword evidence="1" id="KW-0472">Membrane</keyword>
<dbReference type="InterPro" id="IPR045428">
    <property type="entry name" value="EACC1"/>
</dbReference>
<dbReference type="Pfam" id="PF19953">
    <property type="entry name" value="EACC1"/>
    <property type="match status" value="1"/>
</dbReference>
<proteinExistence type="predicted"/>
<dbReference type="AlphaFoldDB" id="A0A2N3Y8C8"/>
<dbReference type="OrthoDB" id="3400184at2"/>
<protein>
    <submittedName>
        <fullName evidence="2">Uncharacterized protein</fullName>
    </submittedName>
</protein>
<organism evidence="2 3">
    <name type="scientific">Saccharopolyspora spinosa</name>
    <dbReference type="NCBI Taxonomy" id="60894"/>
    <lineage>
        <taxon>Bacteria</taxon>
        <taxon>Bacillati</taxon>
        <taxon>Actinomycetota</taxon>
        <taxon>Actinomycetes</taxon>
        <taxon>Pseudonocardiales</taxon>
        <taxon>Pseudonocardiaceae</taxon>
        <taxon>Saccharopolyspora</taxon>
    </lineage>
</organism>
<feature type="transmembrane region" description="Helical" evidence="1">
    <location>
        <begin position="47"/>
        <end position="68"/>
    </location>
</feature>
<name>A0A2N3Y8C8_SACSN</name>
<evidence type="ECO:0000256" key="1">
    <source>
        <dbReference type="SAM" id="Phobius"/>
    </source>
</evidence>
<evidence type="ECO:0000313" key="3">
    <source>
        <dbReference type="Proteomes" id="UP000233786"/>
    </source>
</evidence>
<dbReference type="EMBL" id="PJNB01000001">
    <property type="protein sequence ID" value="PKW19145.1"/>
    <property type="molecule type" value="Genomic_DNA"/>
</dbReference>
<gene>
    <name evidence="2" type="ORF">A8926_7294</name>
</gene>
<dbReference type="Proteomes" id="UP000233786">
    <property type="component" value="Unassembled WGS sequence"/>
</dbReference>
<dbReference type="RefSeq" id="WP_010311167.1">
    <property type="nucleotide sequence ID" value="NZ_CP061007.1"/>
</dbReference>